<dbReference type="RefSeq" id="XP_035663491.1">
    <property type="nucleotide sequence ID" value="XM_035807598.1"/>
</dbReference>
<dbReference type="PANTHER" id="PTHR10098">
    <property type="entry name" value="RAPSYN-RELATED"/>
    <property type="match status" value="1"/>
</dbReference>
<evidence type="ECO:0000256" key="1">
    <source>
        <dbReference type="PROSITE-ProRule" id="PRU00339"/>
    </source>
</evidence>
<dbReference type="SUPFAM" id="SSF48452">
    <property type="entry name" value="TPR-like"/>
    <property type="match status" value="3"/>
</dbReference>
<name>A0A9J7HPK8_BRAFL</name>
<dbReference type="OMA" id="HSRAITY"/>
<accession>A0A9J7HPK8</accession>
<dbReference type="OrthoDB" id="286233at2759"/>
<feature type="repeat" description="TPR" evidence="1">
    <location>
        <begin position="151"/>
        <end position="184"/>
    </location>
</feature>
<dbReference type="AlphaFoldDB" id="A0A9J7HPK8"/>
<sequence length="442" mass="50584">MKDYEAALGWTHKCLKMSKEAGDKEDMMDGHIHVGVGTMYKELGDLVKAISHYSTALQMAQQTGDQDSEMAFSLFIGDLQREQLHSPQTAIPYYEQAAELARQLGDRSKEMEAYQSLGRAYHDMGEYRKALGWHQKYLKMCQGDEDEGKQITAHRGMGDTYRFLGELDQATSHYNTALQMAQQTDDRRGQMSVYIEMGDMHIDQLHSPRTAIQYYEQYLALARQLGDWHGEGVAYNRLGLAHHKMGEYEAALEWNQKNLKINEDNGNKKEQAVVHVRRGDTYRFLGKLDQATSHLKTALQMAKQTGHRYGKLGYCLRMGDMQREQLHSPHEAIQYYEQYLELAKQSADRHEEGRAYKRLGKAHYEMGECEKGLEWFQKYLKISQDCEDKTAQITAHKHIAVSYKALGKLDLANSHCQSAMDIAMETGNKQAQDYIAEVLAGL</sequence>
<reference evidence="2" key="1">
    <citation type="journal article" date="2020" name="Nat. Ecol. Evol.">
        <title>Deeply conserved synteny resolves early events in vertebrate evolution.</title>
        <authorList>
            <person name="Simakov O."/>
            <person name="Marletaz F."/>
            <person name="Yue J.X."/>
            <person name="O'Connell B."/>
            <person name="Jenkins J."/>
            <person name="Brandt A."/>
            <person name="Calef R."/>
            <person name="Tung C.H."/>
            <person name="Huang T.K."/>
            <person name="Schmutz J."/>
            <person name="Satoh N."/>
            <person name="Yu J.K."/>
            <person name="Putnam N.H."/>
            <person name="Green R.E."/>
            <person name="Rokhsar D.S."/>
        </authorList>
    </citation>
    <scope>NUCLEOTIDE SEQUENCE [LARGE SCALE GENOMIC DNA]</scope>
    <source>
        <strain evidence="2">S238N-H82</strain>
    </source>
</reference>
<dbReference type="KEGG" id="bfo:118407177"/>
<reference evidence="3" key="2">
    <citation type="submission" date="2025-08" db="UniProtKB">
        <authorList>
            <consortium name="RefSeq"/>
        </authorList>
    </citation>
    <scope>IDENTIFICATION</scope>
    <source>
        <strain evidence="3">S238N-H82</strain>
        <tissue evidence="3">Testes</tissue>
    </source>
</reference>
<protein>
    <submittedName>
        <fullName evidence="3">Tetratricopeptide repeat protein 28-like</fullName>
    </submittedName>
</protein>
<dbReference type="InterPro" id="IPR019734">
    <property type="entry name" value="TPR_rpt"/>
</dbReference>
<feature type="repeat" description="TPR" evidence="1">
    <location>
        <begin position="111"/>
        <end position="144"/>
    </location>
</feature>
<keyword evidence="1" id="KW-0802">TPR repeat</keyword>
<evidence type="ECO:0000313" key="3">
    <source>
        <dbReference type="RefSeq" id="XP_035663491.1"/>
    </source>
</evidence>
<dbReference type="PROSITE" id="PS50005">
    <property type="entry name" value="TPR"/>
    <property type="match status" value="5"/>
</dbReference>
<gene>
    <name evidence="3" type="primary">LOC118407177</name>
</gene>
<feature type="repeat" description="TPR" evidence="1">
    <location>
        <begin position="353"/>
        <end position="386"/>
    </location>
</feature>
<keyword evidence="2" id="KW-1185">Reference proteome</keyword>
<dbReference type="GeneID" id="118407177"/>
<dbReference type="Gene3D" id="1.25.40.10">
    <property type="entry name" value="Tetratricopeptide repeat domain"/>
    <property type="match status" value="3"/>
</dbReference>
<dbReference type="Proteomes" id="UP000001554">
    <property type="component" value="Chromosome 19"/>
</dbReference>
<feature type="repeat" description="TPR" evidence="1">
    <location>
        <begin position="30"/>
        <end position="63"/>
    </location>
</feature>
<feature type="repeat" description="TPR" evidence="1">
    <location>
        <begin position="232"/>
        <end position="265"/>
    </location>
</feature>
<dbReference type="InterPro" id="IPR011990">
    <property type="entry name" value="TPR-like_helical_dom_sf"/>
</dbReference>
<dbReference type="PANTHER" id="PTHR10098:SF106">
    <property type="entry name" value="TETRATRICOPEPTIDE REPEAT PROTEIN 28-LIKE PROTEIN"/>
    <property type="match status" value="1"/>
</dbReference>
<dbReference type="SMART" id="SM00028">
    <property type="entry name" value="TPR"/>
    <property type="match status" value="7"/>
</dbReference>
<organism evidence="2 3">
    <name type="scientific">Branchiostoma floridae</name>
    <name type="common">Florida lancelet</name>
    <name type="synonym">Amphioxus</name>
    <dbReference type="NCBI Taxonomy" id="7739"/>
    <lineage>
        <taxon>Eukaryota</taxon>
        <taxon>Metazoa</taxon>
        <taxon>Chordata</taxon>
        <taxon>Cephalochordata</taxon>
        <taxon>Leptocardii</taxon>
        <taxon>Amphioxiformes</taxon>
        <taxon>Branchiostomatidae</taxon>
        <taxon>Branchiostoma</taxon>
    </lineage>
</organism>
<proteinExistence type="predicted"/>
<evidence type="ECO:0000313" key="2">
    <source>
        <dbReference type="Proteomes" id="UP000001554"/>
    </source>
</evidence>
<dbReference type="Pfam" id="PF13424">
    <property type="entry name" value="TPR_12"/>
    <property type="match status" value="4"/>
</dbReference>